<dbReference type="PANTHER" id="PTHR11603">
    <property type="entry name" value="AAA FAMILY ATPASE"/>
    <property type="match status" value="1"/>
</dbReference>
<evidence type="ECO:0000313" key="5">
    <source>
        <dbReference type="Proteomes" id="UP000286134"/>
    </source>
</evidence>
<dbReference type="InterPro" id="IPR052041">
    <property type="entry name" value="Nucleic_acid_metab_PIN/TRAM"/>
</dbReference>
<organism evidence="4 5">
    <name type="scientific">Erysiphe neolycopersici</name>
    <dbReference type="NCBI Taxonomy" id="212602"/>
    <lineage>
        <taxon>Eukaryota</taxon>
        <taxon>Fungi</taxon>
        <taxon>Dikarya</taxon>
        <taxon>Ascomycota</taxon>
        <taxon>Pezizomycotina</taxon>
        <taxon>Leotiomycetes</taxon>
        <taxon>Erysiphales</taxon>
        <taxon>Erysiphaceae</taxon>
        <taxon>Erysiphe</taxon>
    </lineage>
</organism>
<dbReference type="GO" id="GO:0016851">
    <property type="term" value="F:magnesium chelatase activity"/>
    <property type="evidence" value="ECO:0007669"/>
    <property type="project" value="UniProtKB-EC"/>
</dbReference>
<evidence type="ECO:0000256" key="2">
    <source>
        <dbReference type="ARBA" id="ARBA00023444"/>
    </source>
</evidence>
<evidence type="ECO:0000256" key="1">
    <source>
        <dbReference type="ARBA" id="ARBA00012825"/>
    </source>
</evidence>
<dbReference type="EC" id="6.6.1.1" evidence="1"/>
<accession>A0A420HDV2</accession>
<comment type="pathway">
    <text evidence="2">Porphyrin-containing compound metabolism.</text>
</comment>
<dbReference type="Pfam" id="PF17863">
    <property type="entry name" value="AAA_lid_2"/>
    <property type="match status" value="1"/>
</dbReference>
<dbReference type="OrthoDB" id="5582146at2759"/>
<proteinExistence type="predicted"/>
<gene>
    <name evidence="4" type="ORF">OnM2_088007</name>
</gene>
<evidence type="ECO:0000313" key="4">
    <source>
        <dbReference type="EMBL" id="RKF55611.1"/>
    </source>
</evidence>
<protein>
    <recommendedName>
        <fullName evidence="1">magnesium chelatase</fullName>
        <ecNumber evidence="1">6.6.1.1</ecNumber>
    </recommendedName>
</protein>
<sequence>MADELHLRKLQSLSDLGLAILICLVAHEHCLIETTLLSLDDVTCELELILTENFRLRHITVECSKSTTPDEFAHLILSMETNSTRSDVSTRNRHDKYFNPATFQSGSRSSATKVQVTSASIFNVIIAKNLNQTSKQVQDQALELVRTRRLLSRTSTYNAPKHFLFITLLVTGEGPRLIKHLNDSIFISHFYHPHNSLEYNEKDLNKDSSSSSSSVVKFSSSHQDSSKISSPIVSFQDIEKLSELCESVMLSMEVKQYQMDIISFLRIHRAVAGGVTALATKMFEKLARCLATLHNLSFVTPSLITLAARKIYLHRIQIVKPKYERSMQWGSDIGAVAALLNGVTVEDILDEVLGESGAEAPF</sequence>
<dbReference type="Gene3D" id="1.10.8.80">
    <property type="entry name" value="Magnesium chelatase subunit I, C-Terminal domain"/>
    <property type="match status" value="1"/>
</dbReference>
<reference evidence="4 5" key="1">
    <citation type="journal article" date="2018" name="BMC Genomics">
        <title>Comparative genome analyses reveal sequence features reflecting distinct modes of host-adaptation between dicot and monocot powdery mildew.</title>
        <authorList>
            <person name="Wu Y."/>
            <person name="Ma X."/>
            <person name="Pan Z."/>
            <person name="Kale S.D."/>
            <person name="Song Y."/>
            <person name="King H."/>
            <person name="Zhang Q."/>
            <person name="Presley C."/>
            <person name="Deng X."/>
            <person name="Wei C.I."/>
            <person name="Xiao S."/>
        </authorList>
    </citation>
    <scope>NUCLEOTIDE SEQUENCE [LARGE SCALE GENOMIC DNA]</scope>
    <source>
        <strain evidence="4">UMSG2</strain>
    </source>
</reference>
<evidence type="ECO:0000259" key="3">
    <source>
        <dbReference type="Pfam" id="PF17863"/>
    </source>
</evidence>
<dbReference type="EMBL" id="MCFK01008846">
    <property type="protein sequence ID" value="RKF55611.1"/>
    <property type="molecule type" value="Genomic_DNA"/>
</dbReference>
<dbReference type="InterPro" id="IPR041628">
    <property type="entry name" value="ChlI/MoxR_AAA_lid"/>
</dbReference>
<feature type="domain" description="ChlI/MoxR AAA lid" evidence="3">
    <location>
        <begin position="265"/>
        <end position="324"/>
    </location>
</feature>
<name>A0A420HDV2_9PEZI</name>
<comment type="caution">
    <text evidence="4">The sequence shown here is derived from an EMBL/GenBank/DDBJ whole genome shotgun (WGS) entry which is preliminary data.</text>
</comment>
<dbReference type="PANTHER" id="PTHR11603:SF132">
    <property type="entry name" value="C2H2-TYPE DOMAIN-CONTAINING PROTEIN"/>
    <property type="match status" value="1"/>
</dbReference>
<dbReference type="AlphaFoldDB" id="A0A420HDV2"/>
<dbReference type="Proteomes" id="UP000286134">
    <property type="component" value="Unassembled WGS sequence"/>
</dbReference>
<keyword evidence="5" id="KW-1185">Reference proteome</keyword>